<comment type="caution">
    <text evidence="1">The sequence shown here is derived from an EMBL/GenBank/DDBJ whole genome shotgun (WGS) entry which is preliminary data.</text>
</comment>
<feature type="non-terminal residue" evidence="1">
    <location>
        <position position="93"/>
    </location>
</feature>
<dbReference type="EMBL" id="AMZH03000724">
    <property type="protein sequence ID" value="RRT82289.1"/>
    <property type="molecule type" value="Genomic_DNA"/>
</dbReference>
<proteinExistence type="predicted"/>
<reference evidence="1 2" key="1">
    <citation type="journal article" date="2014" name="Agronomy (Basel)">
        <title>A Draft Genome Sequence for Ensete ventricosum, the Drought-Tolerant Tree Against Hunger.</title>
        <authorList>
            <person name="Harrison J."/>
            <person name="Moore K.A."/>
            <person name="Paszkiewicz K."/>
            <person name="Jones T."/>
            <person name="Grant M."/>
            <person name="Ambacheew D."/>
            <person name="Muzemil S."/>
            <person name="Studholme D.J."/>
        </authorList>
    </citation>
    <scope>NUCLEOTIDE SEQUENCE [LARGE SCALE GENOMIC DNA]</scope>
</reference>
<accession>A0A427B196</accession>
<protein>
    <submittedName>
        <fullName evidence="1">Uncharacterized protein</fullName>
    </submittedName>
</protein>
<sequence length="93" mass="11228">MKIDYACQSSESLRRNWNKMLKVTIQHPFKLKTEVHYSINFLNSVVERINFAEQLRLEREMQRKVFLNDKNSPFCSFYACMSRCVVYLGFFFI</sequence>
<dbReference type="AlphaFoldDB" id="A0A427B196"/>
<gene>
    <name evidence="1" type="ORF">B296_00015594</name>
</gene>
<evidence type="ECO:0000313" key="2">
    <source>
        <dbReference type="Proteomes" id="UP000287651"/>
    </source>
</evidence>
<name>A0A427B196_ENSVE</name>
<organism evidence="1 2">
    <name type="scientific">Ensete ventricosum</name>
    <name type="common">Abyssinian banana</name>
    <name type="synonym">Musa ensete</name>
    <dbReference type="NCBI Taxonomy" id="4639"/>
    <lineage>
        <taxon>Eukaryota</taxon>
        <taxon>Viridiplantae</taxon>
        <taxon>Streptophyta</taxon>
        <taxon>Embryophyta</taxon>
        <taxon>Tracheophyta</taxon>
        <taxon>Spermatophyta</taxon>
        <taxon>Magnoliopsida</taxon>
        <taxon>Liliopsida</taxon>
        <taxon>Zingiberales</taxon>
        <taxon>Musaceae</taxon>
        <taxon>Ensete</taxon>
    </lineage>
</organism>
<dbReference type="Proteomes" id="UP000287651">
    <property type="component" value="Unassembled WGS sequence"/>
</dbReference>
<evidence type="ECO:0000313" key="1">
    <source>
        <dbReference type="EMBL" id="RRT82289.1"/>
    </source>
</evidence>